<name>A0A6A4HW70_9AGAR</name>
<proteinExistence type="predicted"/>
<dbReference type="InterPro" id="IPR038499">
    <property type="entry name" value="BRO1_sf"/>
</dbReference>
<dbReference type="Gene3D" id="1.25.40.280">
    <property type="entry name" value="alix/aip1 like domains"/>
    <property type="match status" value="1"/>
</dbReference>
<organism evidence="2 3">
    <name type="scientific">Gymnopus androsaceus JB14</name>
    <dbReference type="NCBI Taxonomy" id="1447944"/>
    <lineage>
        <taxon>Eukaryota</taxon>
        <taxon>Fungi</taxon>
        <taxon>Dikarya</taxon>
        <taxon>Basidiomycota</taxon>
        <taxon>Agaricomycotina</taxon>
        <taxon>Agaricomycetes</taxon>
        <taxon>Agaricomycetidae</taxon>
        <taxon>Agaricales</taxon>
        <taxon>Marasmiineae</taxon>
        <taxon>Omphalotaceae</taxon>
        <taxon>Gymnopus</taxon>
    </lineage>
</organism>
<dbReference type="AlphaFoldDB" id="A0A6A4HW70"/>
<keyword evidence="3" id="KW-1185">Reference proteome</keyword>
<reference evidence="2" key="1">
    <citation type="journal article" date="2019" name="Environ. Microbiol.">
        <title>Fungal ecological strategies reflected in gene transcription - a case study of two litter decomposers.</title>
        <authorList>
            <person name="Barbi F."/>
            <person name="Kohler A."/>
            <person name="Barry K."/>
            <person name="Baskaran P."/>
            <person name="Daum C."/>
            <person name="Fauchery L."/>
            <person name="Ihrmark K."/>
            <person name="Kuo A."/>
            <person name="LaButti K."/>
            <person name="Lipzen A."/>
            <person name="Morin E."/>
            <person name="Grigoriev I.V."/>
            <person name="Henrissat B."/>
            <person name="Lindahl B."/>
            <person name="Martin F."/>
        </authorList>
    </citation>
    <scope>NUCLEOTIDE SEQUENCE</scope>
    <source>
        <strain evidence="2">JB14</strain>
    </source>
</reference>
<evidence type="ECO:0000313" key="3">
    <source>
        <dbReference type="Proteomes" id="UP000799118"/>
    </source>
</evidence>
<gene>
    <name evidence="2" type="ORF">BT96DRAFT_990933</name>
</gene>
<feature type="compositionally biased region" description="Acidic residues" evidence="1">
    <location>
        <begin position="1"/>
        <end position="13"/>
    </location>
</feature>
<accession>A0A6A4HW70</accession>
<dbReference type="OrthoDB" id="2141925at2759"/>
<evidence type="ECO:0000256" key="1">
    <source>
        <dbReference type="SAM" id="MobiDB-lite"/>
    </source>
</evidence>
<evidence type="ECO:0000313" key="2">
    <source>
        <dbReference type="EMBL" id="KAE9402709.1"/>
    </source>
</evidence>
<protein>
    <submittedName>
        <fullName evidence="2">Uncharacterized protein</fullName>
    </submittedName>
</protein>
<dbReference type="EMBL" id="ML769432">
    <property type="protein sequence ID" value="KAE9402709.1"/>
    <property type="molecule type" value="Genomic_DNA"/>
</dbReference>
<dbReference type="Proteomes" id="UP000799118">
    <property type="component" value="Unassembled WGS sequence"/>
</dbReference>
<feature type="region of interest" description="Disordered" evidence="1">
    <location>
        <begin position="1"/>
        <end position="33"/>
    </location>
</feature>
<sequence length="132" mass="14272">MRWGEDYEGECDNSEGWGSGDGDDSGSALAKRPESYLSLGTDQQLKAQRENDLIYHAVLPSPGSLPSIETIVVASPIPICGTNKQLSVRGEVEKAELAGSEAQSALDAMAIQDRLRRLAEGQDQNYIPLRIP</sequence>